<dbReference type="EMBL" id="PETL01000208">
    <property type="protein sequence ID" value="PIV64037.1"/>
    <property type="molecule type" value="Genomic_DNA"/>
</dbReference>
<evidence type="ECO:0000313" key="2">
    <source>
        <dbReference type="Proteomes" id="UP000228886"/>
    </source>
</evidence>
<reference evidence="2" key="1">
    <citation type="submission" date="2017-09" db="EMBL/GenBank/DDBJ databases">
        <title>Depth-based differentiation of microbial function through sediment-hosted aquifers and enrichment of novel symbionts in the deep terrestrial subsurface.</title>
        <authorList>
            <person name="Probst A.J."/>
            <person name="Ladd B."/>
            <person name="Jarett J.K."/>
            <person name="Geller-Mcgrath D.E."/>
            <person name="Sieber C.M.K."/>
            <person name="Emerson J.B."/>
            <person name="Anantharaman K."/>
            <person name="Thomas B.C."/>
            <person name="Malmstrom R."/>
            <person name="Stieglmeier M."/>
            <person name="Klingl A."/>
            <person name="Woyke T."/>
            <person name="Ryan C.M."/>
            <person name="Banfield J.F."/>
        </authorList>
    </citation>
    <scope>NUCLEOTIDE SEQUENCE [LARGE SCALE GENOMIC DNA]</scope>
</reference>
<name>A0A2M7E8G3_9BACT</name>
<feature type="non-terminal residue" evidence="1">
    <location>
        <position position="1"/>
    </location>
</feature>
<dbReference type="AlphaFoldDB" id="A0A2M7E8G3"/>
<proteinExistence type="predicted"/>
<sequence>GNLLLDLNEDKQDTASVVENVHSYLKPEHRKRFKHLTWEEIYRKVVKKDPELSSLAWYMENKSLSCGKAFNIL</sequence>
<comment type="caution">
    <text evidence="1">The sequence shown here is derived from an EMBL/GenBank/DDBJ whole genome shotgun (WGS) entry which is preliminary data.</text>
</comment>
<evidence type="ECO:0000313" key="1">
    <source>
        <dbReference type="EMBL" id="PIV64037.1"/>
    </source>
</evidence>
<gene>
    <name evidence="1" type="ORF">COS11_04260</name>
</gene>
<organism evidence="1 2">
    <name type="scientific">bacterium (Candidatus Ratteibacteria) CG01_land_8_20_14_3_00_40_19</name>
    <dbReference type="NCBI Taxonomy" id="2014290"/>
    <lineage>
        <taxon>Bacteria</taxon>
        <taxon>Candidatus Ratteibacteria</taxon>
    </lineage>
</organism>
<protein>
    <submittedName>
        <fullName evidence="1">Uncharacterized protein</fullName>
    </submittedName>
</protein>
<dbReference type="Proteomes" id="UP000228886">
    <property type="component" value="Unassembled WGS sequence"/>
</dbReference>
<accession>A0A2M7E8G3</accession>